<dbReference type="InterPro" id="IPR004995">
    <property type="entry name" value="Spore_Ger"/>
</dbReference>
<accession>A0A841T5A6</accession>
<dbReference type="GO" id="GO:0009847">
    <property type="term" value="P:spore germination"/>
    <property type="evidence" value="ECO:0007669"/>
    <property type="project" value="InterPro"/>
</dbReference>
<keyword evidence="4" id="KW-0812">Transmembrane</keyword>
<evidence type="ECO:0000256" key="4">
    <source>
        <dbReference type="SAM" id="Phobius"/>
    </source>
</evidence>
<dbReference type="PANTHER" id="PTHR22550">
    <property type="entry name" value="SPORE GERMINATION PROTEIN"/>
    <property type="match status" value="1"/>
</dbReference>
<evidence type="ECO:0000256" key="2">
    <source>
        <dbReference type="ARBA" id="ARBA00023136"/>
    </source>
</evidence>
<evidence type="ECO:0000256" key="3">
    <source>
        <dbReference type="SAM" id="MobiDB-lite"/>
    </source>
</evidence>
<feature type="transmembrane region" description="Helical" evidence="4">
    <location>
        <begin position="345"/>
        <end position="364"/>
    </location>
</feature>
<sequence>MNRSMGHSNDLVIREFRIGYVQEDAAIAFIDNLVDKKIIGEFVLRSTMSGTADSESNASERDIDVLDTIKNRILPLGEAAIAKEWNELFAAVLNGDTAIFVNGYAGAIIVSTHGGEHRSVEEPSSEVLIRGPKEGFTESIATNISLVRRRLKTRNLWMDGFKIGNVTQTNVGILYIKGIAGDKTVEEVKRRLASIETDGVLESGIVEEFIRDHPFSLFPTMYNTERPDSVAAGLLEGRVAILIDGTPFVLLAPTTFFMFFQSPEDHYHNFQFAIFIRTLRFVAFLISLLGPSIYVAAISFHQEMIPTSLLLSLAAQREGVPFPALIEAFLMEASFEILREAGVRMPRAIGQAVSIVGAIVLGQAAVQAGIVSSAMVIVVSLTGIASFTMPAYNMGISIRMLRFMLMISAGLFGFFGIALGGLIITAHLCSIRSFGIPFMAPFAPFIAADQKDTLLRLPRWFLNTRPRLISQENTTRMNGSKPAPPGDAAEEGSPDEN</sequence>
<feature type="transmembrane region" description="Helical" evidence="4">
    <location>
        <begin position="239"/>
        <end position="260"/>
    </location>
</feature>
<feature type="transmembrane region" description="Helical" evidence="4">
    <location>
        <begin position="403"/>
        <end position="424"/>
    </location>
</feature>
<evidence type="ECO:0000313" key="6">
    <source>
        <dbReference type="Proteomes" id="UP000535838"/>
    </source>
</evidence>
<protein>
    <submittedName>
        <fullName evidence="5">Spore germination protein</fullName>
    </submittedName>
</protein>
<keyword evidence="6" id="KW-1185">Reference proteome</keyword>
<evidence type="ECO:0000256" key="1">
    <source>
        <dbReference type="ARBA" id="ARBA00005278"/>
    </source>
</evidence>
<dbReference type="Proteomes" id="UP000535838">
    <property type="component" value="Unassembled WGS sequence"/>
</dbReference>
<comment type="similarity">
    <text evidence="1">Belongs to the GerABKA family.</text>
</comment>
<dbReference type="Pfam" id="PF03323">
    <property type="entry name" value="GerA"/>
    <property type="match status" value="1"/>
</dbReference>
<feature type="compositionally biased region" description="Acidic residues" evidence="3">
    <location>
        <begin position="488"/>
        <end position="497"/>
    </location>
</feature>
<keyword evidence="4" id="KW-1133">Transmembrane helix</keyword>
<keyword evidence="2 4" id="KW-0472">Membrane</keyword>
<dbReference type="AlphaFoldDB" id="A0A841T5A6"/>
<dbReference type="PANTHER" id="PTHR22550:SF5">
    <property type="entry name" value="LEUCINE ZIPPER PROTEIN 4"/>
    <property type="match status" value="1"/>
</dbReference>
<dbReference type="GO" id="GO:0016020">
    <property type="term" value="C:membrane"/>
    <property type="evidence" value="ECO:0007669"/>
    <property type="project" value="InterPro"/>
</dbReference>
<reference evidence="5 6" key="1">
    <citation type="submission" date="2020-08" db="EMBL/GenBank/DDBJ databases">
        <title>Cohnella phylogeny.</title>
        <authorList>
            <person name="Dunlap C."/>
        </authorList>
    </citation>
    <scope>NUCLEOTIDE SEQUENCE [LARGE SCALE GENOMIC DNA]</scope>
    <source>
        <strain evidence="5 6">DSM 25241</strain>
    </source>
</reference>
<dbReference type="PIRSF" id="PIRSF005690">
    <property type="entry name" value="GerBA"/>
    <property type="match status" value="1"/>
</dbReference>
<feature type="region of interest" description="Disordered" evidence="3">
    <location>
        <begin position="472"/>
        <end position="497"/>
    </location>
</feature>
<dbReference type="InterPro" id="IPR050768">
    <property type="entry name" value="UPF0353/GerABKA_families"/>
</dbReference>
<organism evidence="5 6">
    <name type="scientific">Cohnella thailandensis</name>
    <dbReference type="NCBI Taxonomy" id="557557"/>
    <lineage>
        <taxon>Bacteria</taxon>
        <taxon>Bacillati</taxon>
        <taxon>Bacillota</taxon>
        <taxon>Bacilli</taxon>
        <taxon>Bacillales</taxon>
        <taxon>Paenibacillaceae</taxon>
        <taxon>Cohnella</taxon>
    </lineage>
</organism>
<name>A0A841T5A6_9BACL</name>
<proteinExistence type="inferred from homology"/>
<comment type="caution">
    <text evidence="5">The sequence shown here is derived from an EMBL/GenBank/DDBJ whole genome shotgun (WGS) entry which is preliminary data.</text>
</comment>
<gene>
    <name evidence="5" type="ORF">H7B67_25495</name>
</gene>
<evidence type="ECO:0000313" key="5">
    <source>
        <dbReference type="EMBL" id="MBB6637498.1"/>
    </source>
</evidence>
<dbReference type="EMBL" id="JACJVQ010000023">
    <property type="protein sequence ID" value="MBB6637498.1"/>
    <property type="molecule type" value="Genomic_DNA"/>
</dbReference>
<feature type="transmembrane region" description="Helical" evidence="4">
    <location>
        <begin position="281"/>
        <end position="300"/>
    </location>
</feature>
<feature type="transmembrane region" description="Helical" evidence="4">
    <location>
        <begin position="370"/>
        <end position="391"/>
    </location>
</feature>